<dbReference type="RefSeq" id="WP_046573786.1">
    <property type="nucleotide sequence ID" value="NZ_CP010429.1"/>
</dbReference>
<proteinExistence type="predicted"/>
<dbReference type="OrthoDB" id="1453741at2"/>
<keyword evidence="1" id="KW-1133">Transmembrane helix</keyword>
<accession>A0A0E3ZUM4</accession>
<feature type="transmembrane region" description="Helical" evidence="1">
    <location>
        <begin position="6"/>
        <end position="28"/>
    </location>
</feature>
<dbReference type="Pfam" id="PF08592">
    <property type="entry name" value="Anthrone_oxy"/>
    <property type="match status" value="1"/>
</dbReference>
<evidence type="ECO:0008006" key="4">
    <source>
        <dbReference type="Google" id="ProtNLM"/>
    </source>
</evidence>
<dbReference type="Proteomes" id="UP000033054">
    <property type="component" value="Chromosome"/>
</dbReference>
<keyword evidence="1" id="KW-0812">Transmembrane</keyword>
<feature type="transmembrane region" description="Helical" evidence="1">
    <location>
        <begin position="54"/>
        <end position="74"/>
    </location>
</feature>
<dbReference type="EMBL" id="CP010429">
    <property type="protein sequence ID" value="AKD55294.1"/>
    <property type="molecule type" value="Genomic_DNA"/>
</dbReference>
<dbReference type="AlphaFoldDB" id="A0A0E3ZUM4"/>
<dbReference type="KEGG" id="srd:SD10_10655"/>
<protein>
    <recommendedName>
        <fullName evidence="4">DUF1772 domain-containing protein</fullName>
    </recommendedName>
</protein>
<keyword evidence="1" id="KW-0472">Membrane</keyword>
<name>A0A0E3ZUM4_9BACT</name>
<evidence type="ECO:0000313" key="3">
    <source>
        <dbReference type="Proteomes" id="UP000033054"/>
    </source>
</evidence>
<reference evidence="2 3" key="1">
    <citation type="journal article" date="2014" name="Curr. Microbiol.">
        <title>Spirosoma radiotolerans sp. nov., a gamma-radiation-resistant bacterium isolated from gamma ray-irradiated soil.</title>
        <authorList>
            <person name="Lee J.J."/>
            <person name="Srinivasan S."/>
            <person name="Lim S."/>
            <person name="Joe M."/>
            <person name="Im S."/>
            <person name="Bae S.I."/>
            <person name="Park K.R."/>
            <person name="Han J.H."/>
            <person name="Park S.H."/>
            <person name="Joo B.M."/>
            <person name="Park S.J."/>
            <person name="Kim M.K."/>
        </authorList>
    </citation>
    <scope>NUCLEOTIDE SEQUENCE [LARGE SCALE GENOMIC DNA]</scope>
    <source>
        <strain evidence="2 3">DG5A</strain>
    </source>
</reference>
<organism evidence="2 3">
    <name type="scientific">Spirosoma radiotolerans</name>
    <dbReference type="NCBI Taxonomy" id="1379870"/>
    <lineage>
        <taxon>Bacteria</taxon>
        <taxon>Pseudomonadati</taxon>
        <taxon>Bacteroidota</taxon>
        <taxon>Cytophagia</taxon>
        <taxon>Cytophagales</taxon>
        <taxon>Cytophagaceae</taxon>
        <taxon>Spirosoma</taxon>
    </lineage>
</organism>
<dbReference type="HOGENOM" id="CLU_111152_1_1_10"/>
<dbReference type="InterPro" id="IPR013901">
    <property type="entry name" value="Anthrone_oxy"/>
</dbReference>
<dbReference type="PATRIC" id="fig|1379870.5.peg.2323"/>
<gene>
    <name evidence="2" type="ORF">SD10_10655</name>
</gene>
<evidence type="ECO:0000256" key="1">
    <source>
        <dbReference type="SAM" id="Phobius"/>
    </source>
</evidence>
<evidence type="ECO:0000313" key="2">
    <source>
        <dbReference type="EMBL" id="AKD55294.1"/>
    </source>
</evidence>
<feature type="transmembrane region" description="Helical" evidence="1">
    <location>
        <begin position="80"/>
        <end position="99"/>
    </location>
</feature>
<sequence>MTLKFFELFNLVLSALVGGMYWGPWLALSRSLNTFEPGVFLAITHRLNQNMAGLMTFLTPLGLLSTLPTLYLSFDSQPTTFWLTLAGFGCFLTALIVTVRIEVPIVMQIVSWDPSALPTHWAQLRDRWVNFHRIRVAGGLIGLTLLAAGAIF</sequence>
<feature type="transmembrane region" description="Helical" evidence="1">
    <location>
        <begin position="134"/>
        <end position="151"/>
    </location>
</feature>
<keyword evidence="3" id="KW-1185">Reference proteome</keyword>